<accession>A0A1B0BE86</accession>
<dbReference type="EMBL" id="JXJN01012810">
    <property type="status" value="NOT_ANNOTATED_CDS"/>
    <property type="molecule type" value="Genomic_DNA"/>
</dbReference>
<dbReference type="EnsemblMetazoa" id="GPPI027193-RA">
    <property type="protein sequence ID" value="GPPI027193-PA"/>
    <property type="gene ID" value="GPPI027193"/>
</dbReference>
<proteinExistence type="predicted"/>
<protein>
    <submittedName>
        <fullName evidence="1">Uncharacterized protein</fullName>
    </submittedName>
</protein>
<reference evidence="2" key="1">
    <citation type="submission" date="2015-01" db="EMBL/GenBank/DDBJ databases">
        <authorList>
            <person name="Aksoy S."/>
            <person name="Warren W."/>
            <person name="Wilson R.K."/>
        </authorList>
    </citation>
    <scope>NUCLEOTIDE SEQUENCE [LARGE SCALE GENOMIC DNA]</scope>
    <source>
        <strain evidence="2">IAEA</strain>
    </source>
</reference>
<organism evidence="1 2">
    <name type="scientific">Glossina palpalis gambiensis</name>
    <dbReference type="NCBI Taxonomy" id="67801"/>
    <lineage>
        <taxon>Eukaryota</taxon>
        <taxon>Metazoa</taxon>
        <taxon>Ecdysozoa</taxon>
        <taxon>Arthropoda</taxon>
        <taxon>Hexapoda</taxon>
        <taxon>Insecta</taxon>
        <taxon>Pterygota</taxon>
        <taxon>Neoptera</taxon>
        <taxon>Endopterygota</taxon>
        <taxon>Diptera</taxon>
        <taxon>Brachycera</taxon>
        <taxon>Muscomorpha</taxon>
        <taxon>Hippoboscoidea</taxon>
        <taxon>Glossinidae</taxon>
        <taxon>Glossina</taxon>
    </lineage>
</organism>
<keyword evidence="2" id="KW-1185">Reference proteome</keyword>
<dbReference type="VEuPathDB" id="VectorBase:GPPI027193"/>
<name>A0A1B0BE86_9MUSC</name>
<evidence type="ECO:0000313" key="2">
    <source>
        <dbReference type="Proteomes" id="UP000092460"/>
    </source>
</evidence>
<dbReference type="AlphaFoldDB" id="A0A1B0BE86"/>
<reference evidence="1" key="2">
    <citation type="submission" date="2020-05" db="UniProtKB">
        <authorList>
            <consortium name="EnsemblMetazoa"/>
        </authorList>
    </citation>
    <scope>IDENTIFICATION</scope>
    <source>
        <strain evidence="1">IAEA</strain>
    </source>
</reference>
<sequence>MSRESGRPQLDSSGGNFELMLVLVKYNFITTKTVVYLGKNLHPVSRGLTHFELETRRKFIVEDCRNIPGMELCNCQFYAFVDEYSTGIRLEGASTPSPIK</sequence>
<dbReference type="Proteomes" id="UP000092460">
    <property type="component" value="Unassembled WGS sequence"/>
</dbReference>
<evidence type="ECO:0000313" key="1">
    <source>
        <dbReference type="EnsemblMetazoa" id="GPPI027193-PA"/>
    </source>
</evidence>